<reference evidence="2" key="1">
    <citation type="submission" date="2014-12" db="EMBL/GenBank/DDBJ databases">
        <authorList>
            <person name="Smet A."/>
        </authorList>
    </citation>
    <scope>NUCLEOTIDE SEQUENCE [LARGE SCALE GENOMIC DNA]</scope>
</reference>
<dbReference type="EMBL" id="CDMK01000001">
    <property type="protein sequence ID" value="CRI34129.1"/>
    <property type="molecule type" value="Genomic_DNA"/>
</dbReference>
<sequence length="40" mass="4195">MGLYYFNQALTSSNVLIAGTQAALQQDLSTGNYNGGNINA</sequence>
<proteinExistence type="predicted"/>
<evidence type="ECO:0000313" key="2">
    <source>
        <dbReference type="Proteomes" id="UP000046090"/>
    </source>
</evidence>
<gene>
    <name evidence="1" type="ORF">HHE01_09750</name>
</gene>
<evidence type="ECO:0000313" key="1">
    <source>
        <dbReference type="EMBL" id="CRI34129.1"/>
    </source>
</evidence>
<accession>A0A0K2Y8W1</accession>
<dbReference type="AlphaFoldDB" id="A0A0K2Y8W1"/>
<keyword evidence="2" id="KW-1185">Reference proteome</keyword>
<name>A0A0K2Y8W1_HELHE</name>
<protein>
    <submittedName>
        <fullName evidence="1">Uncharacterized protein</fullName>
    </submittedName>
</protein>
<dbReference type="Proteomes" id="UP000046090">
    <property type="component" value="Unassembled WGS sequence"/>
</dbReference>
<organism evidence="1 2">
    <name type="scientific">Helicobacter heilmannii</name>
    <dbReference type="NCBI Taxonomy" id="35817"/>
    <lineage>
        <taxon>Bacteria</taxon>
        <taxon>Pseudomonadati</taxon>
        <taxon>Campylobacterota</taxon>
        <taxon>Epsilonproteobacteria</taxon>
        <taxon>Campylobacterales</taxon>
        <taxon>Helicobacteraceae</taxon>
        <taxon>Helicobacter</taxon>
    </lineage>
</organism>